<evidence type="ECO:0000313" key="3">
    <source>
        <dbReference type="Proteomes" id="UP001073053"/>
    </source>
</evidence>
<keyword evidence="2" id="KW-0808">Transferase</keyword>
<gene>
    <name evidence="2" type="ORF">MOF03_18080</name>
</gene>
<dbReference type="RefSeq" id="WP_268522533.1">
    <property type="nucleotide sequence ID" value="NZ_JALAWA010000013.1"/>
</dbReference>
<sequence length="275" mass="31534">MYNPTLKLTDVLQNCIGPDFFFNIIQIGAGGNGGYLTQRLSKLLYSLSSQNDQFYFNYQIIDGDRVEESNLLRQPFIDQDLHQPKSQILAERYDNAYGIPILYKTDYIESSEDIEKLIYSNRHHFRWNIPVLLGCVDNNATRQIMHETFQNTSSIIYIDSGIDAVDQEGSKESGYSGQVVCGVKLKDKEYLSPVGGVYPNILEDKDSRLPMQACGEQVVYYPQRMQTNEVAAIVMVSYLNTLLHDNEIVSHYTNFNARTMLTKPTYITKEQLNYE</sequence>
<dbReference type="Proteomes" id="UP001073053">
    <property type="component" value="Unassembled WGS sequence"/>
</dbReference>
<protein>
    <submittedName>
        <fullName evidence="2">ThiF family adenylyltransferase</fullName>
    </submittedName>
</protein>
<evidence type="ECO:0000313" key="2">
    <source>
        <dbReference type="EMBL" id="MCY9186518.1"/>
    </source>
</evidence>
<feature type="domain" description="THIF-type NAD/FAD binding fold" evidence="1">
    <location>
        <begin position="57"/>
        <end position="261"/>
    </location>
</feature>
<dbReference type="Gene3D" id="3.40.50.720">
    <property type="entry name" value="NAD(P)-binding Rossmann-like Domain"/>
    <property type="match status" value="1"/>
</dbReference>
<dbReference type="Pfam" id="PF00899">
    <property type="entry name" value="ThiF"/>
    <property type="match status" value="1"/>
</dbReference>
<keyword evidence="2" id="KW-0548">Nucleotidyltransferase</keyword>
<organism evidence="2 3">
    <name type="scientific">Bacillus halotolerans</name>
    <dbReference type="NCBI Taxonomy" id="260554"/>
    <lineage>
        <taxon>Bacteria</taxon>
        <taxon>Bacillati</taxon>
        <taxon>Bacillota</taxon>
        <taxon>Bacilli</taxon>
        <taxon>Bacillales</taxon>
        <taxon>Bacillaceae</taxon>
        <taxon>Bacillus</taxon>
    </lineage>
</organism>
<dbReference type="EMBL" id="JALAWA010000013">
    <property type="protein sequence ID" value="MCY9186518.1"/>
    <property type="molecule type" value="Genomic_DNA"/>
</dbReference>
<dbReference type="SUPFAM" id="SSF69572">
    <property type="entry name" value="Activating enzymes of the ubiquitin-like proteins"/>
    <property type="match status" value="1"/>
</dbReference>
<dbReference type="GO" id="GO:0016779">
    <property type="term" value="F:nucleotidyltransferase activity"/>
    <property type="evidence" value="ECO:0007669"/>
    <property type="project" value="UniProtKB-KW"/>
</dbReference>
<dbReference type="InterPro" id="IPR000594">
    <property type="entry name" value="ThiF_NAD_FAD-bd"/>
</dbReference>
<evidence type="ECO:0000259" key="1">
    <source>
        <dbReference type="Pfam" id="PF00899"/>
    </source>
</evidence>
<comment type="caution">
    <text evidence="2">The sequence shown here is derived from an EMBL/GenBank/DDBJ whole genome shotgun (WGS) entry which is preliminary data.</text>
</comment>
<accession>A0A9Q4HQY1</accession>
<reference evidence="2" key="1">
    <citation type="submission" date="2022-02" db="EMBL/GenBank/DDBJ databases">
        <title>Crop Bioprotection Bacillus Genome Sequencing.</title>
        <authorList>
            <person name="Dunlap C."/>
        </authorList>
    </citation>
    <scope>NUCLEOTIDE SEQUENCE</scope>
    <source>
        <strain evidence="2">EC49O2N-C10</strain>
    </source>
</reference>
<dbReference type="GO" id="GO:0008641">
    <property type="term" value="F:ubiquitin-like modifier activating enzyme activity"/>
    <property type="evidence" value="ECO:0007669"/>
    <property type="project" value="InterPro"/>
</dbReference>
<dbReference type="AlphaFoldDB" id="A0A9Q4HQY1"/>
<proteinExistence type="predicted"/>
<name>A0A9Q4HQY1_9BACI</name>
<dbReference type="InterPro" id="IPR035985">
    <property type="entry name" value="Ubiquitin-activating_enz"/>
</dbReference>